<evidence type="ECO:0000256" key="3">
    <source>
        <dbReference type="ARBA" id="ARBA00023125"/>
    </source>
</evidence>
<evidence type="ECO:0000313" key="6">
    <source>
        <dbReference type="EMBL" id="TDD45674.1"/>
    </source>
</evidence>
<dbReference type="SUPFAM" id="SSF46785">
    <property type="entry name" value="Winged helix' DNA-binding domain"/>
    <property type="match status" value="1"/>
</dbReference>
<organism evidence="6 7">
    <name type="scientific">Kribbella antibiotica</name>
    <dbReference type="NCBI Taxonomy" id="190195"/>
    <lineage>
        <taxon>Bacteria</taxon>
        <taxon>Bacillati</taxon>
        <taxon>Actinomycetota</taxon>
        <taxon>Actinomycetes</taxon>
        <taxon>Propionibacteriales</taxon>
        <taxon>Kribbellaceae</taxon>
        <taxon>Kribbella</taxon>
    </lineage>
</organism>
<proteinExistence type="inferred from homology"/>
<keyword evidence="4" id="KW-0804">Transcription</keyword>
<dbReference type="RefSeq" id="WP_132176585.1">
    <property type="nucleotide sequence ID" value="NZ_SMKX01000195.1"/>
</dbReference>
<dbReference type="EMBL" id="SMKX01000195">
    <property type="protein sequence ID" value="TDD45674.1"/>
    <property type="molecule type" value="Genomic_DNA"/>
</dbReference>
<keyword evidence="7" id="KW-1185">Reference proteome</keyword>
<evidence type="ECO:0000313" key="7">
    <source>
        <dbReference type="Proteomes" id="UP000295124"/>
    </source>
</evidence>
<dbReference type="InterPro" id="IPR036388">
    <property type="entry name" value="WH-like_DNA-bd_sf"/>
</dbReference>
<dbReference type="SUPFAM" id="SSF53850">
    <property type="entry name" value="Periplasmic binding protein-like II"/>
    <property type="match status" value="1"/>
</dbReference>
<dbReference type="InterPro" id="IPR036390">
    <property type="entry name" value="WH_DNA-bd_sf"/>
</dbReference>
<dbReference type="PROSITE" id="PS50931">
    <property type="entry name" value="HTH_LYSR"/>
    <property type="match status" value="1"/>
</dbReference>
<sequence length="309" mass="32964">MDLELRHLRVLCGIADAGSVSQAATNLGMSQPALTRLLQRLERRVGGELFSRGTAGVVPTSRGQEFVRRARIVLLEFDELSADAPAPSGPRALRMGTSHLAYVDTLAGRLDAVLAGWDVSLRIEASSVVLVQALTHNQLDAAAIGMSADQEIPLPPQLAQRTVAAGLPAAIGLAADHPLAASDEVELADLAEEAWISPPGPEDGSLASLRAAARRAGFTPRIKFECHGGGGRQLIASGRAVQLVEPTTCSADGMVVRRLAGEPIHLSLVLVWRRDRVTRAQSEFLYQATSTAYATHAEAAAQLWWQRRP</sequence>
<keyword evidence="3" id="KW-0238">DNA-binding</keyword>
<dbReference type="Pfam" id="PF03466">
    <property type="entry name" value="LysR_substrate"/>
    <property type="match status" value="1"/>
</dbReference>
<dbReference type="GO" id="GO:0003700">
    <property type="term" value="F:DNA-binding transcription factor activity"/>
    <property type="evidence" value="ECO:0007669"/>
    <property type="project" value="InterPro"/>
</dbReference>
<dbReference type="Pfam" id="PF00126">
    <property type="entry name" value="HTH_1"/>
    <property type="match status" value="1"/>
</dbReference>
<gene>
    <name evidence="6" type="ORF">E1263_38155</name>
</gene>
<dbReference type="PANTHER" id="PTHR30346:SF30">
    <property type="entry name" value="SMALL NEUTRAL PROTEASE REGULATORY PROTEIN"/>
    <property type="match status" value="1"/>
</dbReference>
<dbReference type="PANTHER" id="PTHR30346">
    <property type="entry name" value="TRANSCRIPTIONAL DUAL REGULATOR HCAR-RELATED"/>
    <property type="match status" value="1"/>
</dbReference>
<dbReference type="GO" id="GO:0003677">
    <property type="term" value="F:DNA binding"/>
    <property type="evidence" value="ECO:0007669"/>
    <property type="project" value="UniProtKB-KW"/>
</dbReference>
<dbReference type="Gene3D" id="1.10.10.10">
    <property type="entry name" value="Winged helix-like DNA-binding domain superfamily/Winged helix DNA-binding domain"/>
    <property type="match status" value="1"/>
</dbReference>
<protein>
    <submittedName>
        <fullName evidence="6">LysR family transcriptional regulator</fullName>
    </submittedName>
</protein>
<feature type="domain" description="HTH lysR-type" evidence="5">
    <location>
        <begin position="3"/>
        <end position="60"/>
    </location>
</feature>
<dbReference type="OrthoDB" id="3171102at2"/>
<reference evidence="6 7" key="1">
    <citation type="submission" date="2019-03" db="EMBL/GenBank/DDBJ databases">
        <title>Draft genome sequences of novel Actinobacteria.</title>
        <authorList>
            <person name="Sahin N."/>
            <person name="Ay H."/>
            <person name="Saygin H."/>
        </authorList>
    </citation>
    <scope>NUCLEOTIDE SEQUENCE [LARGE SCALE GENOMIC DNA]</scope>
    <source>
        <strain evidence="6 7">JCM 13523</strain>
    </source>
</reference>
<dbReference type="InterPro" id="IPR005119">
    <property type="entry name" value="LysR_subst-bd"/>
</dbReference>
<dbReference type="InterPro" id="IPR000847">
    <property type="entry name" value="LysR_HTH_N"/>
</dbReference>
<comment type="caution">
    <text evidence="6">The sequence shown here is derived from an EMBL/GenBank/DDBJ whole genome shotgun (WGS) entry which is preliminary data.</text>
</comment>
<evidence type="ECO:0000259" key="5">
    <source>
        <dbReference type="PROSITE" id="PS50931"/>
    </source>
</evidence>
<keyword evidence="2" id="KW-0805">Transcription regulation</keyword>
<dbReference type="Proteomes" id="UP000295124">
    <property type="component" value="Unassembled WGS sequence"/>
</dbReference>
<dbReference type="PRINTS" id="PR00039">
    <property type="entry name" value="HTHLYSR"/>
</dbReference>
<evidence type="ECO:0000256" key="4">
    <source>
        <dbReference type="ARBA" id="ARBA00023163"/>
    </source>
</evidence>
<comment type="similarity">
    <text evidence="1">Belongs to the LysR transcriptional regulatory family.</text>
</comment>
<evidence type="ECO:0000256" key="1">
    <source>
        <dbReference type="ARBA" id="ARBA00009437"/>
    </source>
</evidence>
<dbReference type="GO" id="GO:0032993">
    <property type="term" value="C:protein-DNA complex"/>
    <property type="evidence" value="ECO:0007669"/>
    <property type="project" value="TreeGrafter"/>
</dbReference>
<dbReference type="AlphaFoldDB" id="A0A4R4YN41"/>
<name>A0A4R4YN41_9ACTN</name>
<dbReference type="Gene3D" id="3.40.190.10">
    <property type="entry name" value="Periplasmic binding protein-like II"/>
    <property type="match status" value="2"/>
</dbReference>
<accession>A0A4R4YN41</accession>
<evidence type="ECO:0000256" key="2">
    <source>
        <dbReference type="ARBA" id="ARBA00023015"/>
    </source>
</evidence>